<feature type="non-terminal residue" evidence="1">
    <location>
        <position position="233"/>
    </location>
</feature>
<name>A0A397SLU0_9GLOM</name>
<protein>
    <submittedName>
        <fullName evidence="1">Uncharacterized protein</fullName>
    </submittedName>
</protein>
<proteinExistence type="predicted"/>
<comment type="caution">
    <text evidence="1">The sequence shown here is derived from an EMBL/GenBank/DDBJ whole genome shotgun (WGS) entry which is preliminary data.</text>
</comment>
<dbReference type="Proteomes" id="UP000265703">
    <property type="component" value="Unassembled WGS sequence"/>
</dbReference>
<accession>A0A397SLU0</accession>
<reference evidence="1 2" key="1">
    <citation type="submission" date="2018-06" db="EMBL/GenBank/DDBJ databases">
        <title>Comparative genomics reveals the genomic features of Rhizophagus irregularis, R. cerebriforme, R. diaphanum and Gigaspora rosea, and their symbiotic lifestyle signature.</title>
        <authorList>
            <person name="Morin E."/>
            <person name="San Clemente H."/>
            <person name="Chen E.C.H."/>
            <person name="De La Providencia I."/>
            <person name="Hainaut M."/>
            <person name="Kuo A."/>
            <person name="Kohler A."/>
            <person name="Murat C."/>
            <person name="Tang N."/>
            <person name="Roy S."/>
            <person name="Loubradou J."/>
            <person name="Henrissat B."/>
            <person name="Grigoriev I.V."/>
            <person name="Corradi N."/>
            <person name="Roux C."/>
            <person name="Martin F.M."/>
        </authorList>
    </citation>
    <scope>NUCLEOTIDE SEQUENCE [LARGE SCALE GENOMIC DNA]</scope>
    <source>
        <strain evidence="1 2">DAOM 227022</strain>
    </source>
</reference>
<dbReference type="EMBL" id="QKYT01000331">
    <property type="protein sequence ID" value="RIA86998.1"/>
    <property type="molecule type" value="Genomic_DNA"/>
</dbReference>
<keyword evidence="2" id="KW-1185">Reference proteome</keyword>
<organism evidence="1 2">
    <name type="scientific">Glomus cerebriforme</name>
    <dbReference type="NCBI Taxonomy" id="658196"/>
    <lineage>
        <taxon>Eukaryota</taxon>
        <taxon>Fungi</taxon>
        <taxon>Fungi incertae sedis</taxon>
        <taxon>Mucoromycota</taxon>
        <taxon>Glomeromycotina</taxon>
        <taxon>Glomeromycetes</taxon>
        <taxon>Glomerales</taxon>
        <taxon>Glomeraceae</taxon>
        <taxon>Glomus</taxon>
    </lineage>
</organism>
<sequence>MNDNFNNTSANMFDDYFQKGNIILYKPYEDDNSTIFRFRNKHAIARGLGGISTLGFGSSFGFSNIFAIIIKIQDRNFEEACTFMEEYNIPVQQMSQDNEMSVKGEDLVKFLKQVNFYVTKEKHKFFTSHLVTIAKSPEDEVRHESLKKFYLDKIKLHSSLDYIGSLGTRIATNVMKHELAGEMSDTIDDDRIADVSITLVSNFIDQITNNTGHHDDQIVEVGTTIVNDVIDQI</sequence>
<dbReference type="AlphaFoldDB" id="A0A397SLU0"/>
<dbReference type="OrthoDB" id="2306742at2759"/>
<evidence type="ECO:0000313" key="1">
    <source>
        <dbReference type="EMBL" id="RIA86998.1"/>
    </source>
</evidence>
<gene>
    <name evidence="1" type="ORF">C1645_778270</name>
</gene>
<evidence type="ECO:0000313" key="2">
    <source>
        <dbReference type="Proteomes" id="UP000265703"/>
    </source>
</evidence>